<evidence type="ECO:0000256" key="1">
    <source>
        <dbReference type="SAM" id="Phobius"/>
    </source>
</evidence>
<evidence type="ECO:0000313" key="2">
    <source>
        <dbReference type="EMBL" id="CUK25390.1"/>
    </source>
</evidence>
<dbReference type="STRING" id="1715691.TA5113_02743"/>
<dbReference type="AlphaFoldDB" id="A0A0P1IP66"/>
<accession>A0A0P1IP66</accession>
<keyword evidence="3" id="KW-1185">Reference proteome</keyword>
<feature type="transmembrane region" description="Helical" evidence="1">
    <location>
        <begin position="22"/>
        <end position="45"/>
    </location>
</feature>
<keyword evidence="1" id="KW-0472">Membrane</keyword>
<name>A0A0P1IP66_9RHOB</name>
<dbReference type="Proteomes" id="UP000051184">
    <property type="component" value="Unassembled WGS sequence"/>
</dbReference>
<keyword evidence="1" id="KW-0812">Transmembrane</keyword>
<dbReference type="EMBL" id="CYUE01000012">
    <property type="protein sequence ID" value="CUK25390.1"/>
    <property type="molecule type" value="Genomic_DNA"/>
</dbReference>
<proteinExistence type="predicted"/>
<evidence type="ECO:0000313" key="3">
    <source>
        <dbReference type="Proteomes" id="UP000051184"/>
    </source>
</evidence>
<protein>
    <submittedName>
        <fullName evidence="2">Uncharacterized protein</fullName>
    </submittedName>
</protein>
<reference evidence="3" key="1">
    <citation type="submission" date="2015-09" db="EMBL/GenBank/DDBJ databases">
        <authorList>
            <person name="Rodrigo-Torres Lidia"/>
            <person name="Arahal R.David."/>
        </authorList>
    </citation>
    <scope>NUCLEOTIDE SEQUENCE [LARGE SCALE GENOMIC DNA]</scope>
    <source>
        <strain evidence="3">CECT 5114</strain>
    </source>
</reference>
<keyword evidence="1" id="KW-1133">Transmembrane helix</keyword>
<sequence>MQTIQNGYRAMNVLWNVNWERLAFPAAILMSLGIAAELGSMGFFWH</sequence>
<organism evidence="2 3">
    <name type="scientific">Cognatishimia activa</name>
    <dbReference type="NCBI Taxonomy" id="1715691"/>
    <lineage>
        <taxon>Bacteria</taxon>
        <taxon>Pseudomonadati</taxon>
        <taxon>Pseudomonadota</taxon>
        <taxon>Alphaproteobacteria</taxon>
        <taxon>Rhodobacterales</taxon>
        <taxon>Paracoccaceae</taxon>
        <taxon>Cognatishimia</taxon>
    </lineage>
</organism>
<dbReference type="RefSeq" id="WP_165589428.1">
    <property type="nucleotide sequence ID" value="NZ_CYTO01000024.1"/>
</dbReference>
<gene>
    <name evidence="2" type="ORF">TA5114_01188</name>
</gene>